<keyword evidence="3" id="KW-1185">Reference proteome</keyword>
<dbReference type="Proteomes" id="UP001177744">
    <property type="component" value="Unassembled WGS sequence"/>
</dbReference>
<evidence type="ECO:0000256" key="1">
    <source>
        <dbReference type="SAM" id="MobiDB-lite"/>
    </source>
</evidence>
<accession>A0AA40LTC4</accession>
<feature type="compositionally biased region" description="Basic and acidic residues" evidence="1">
    <location>
        <begin position="179"/>
        <end position="195"/>
    </location>
</feature>
<reference evidence="2" key="1">
    <citation type="submission" date="2023-06" db="EMBL/GenBank/DDBJ databases">
        <title>Reference genome for the Northern bat (Eptesicus nilssonii), a most northern bat species.</title>
        <authorList>
            <person name="Laine V.N."/>
            <person name="Pulliainen A.T."/>
            <person name="Lilley T.M."/>
        </authorList>
    </citation>
    <scope>NUCLEOTIDE SEQUENCE</scope>
    <source>
        <strain evidence="2">BLF_Eptnil</strain>
        <tissue evidence="2">Kidney</tissue>
    </source>
</reference>
<dbReference type="EMBL" id="JAULJE010000005">
    <property type="protein sequence ID" value="KAK1343198.1"/>
    <property type="molecule type" value="Genomic_DNA"/>
</dbReference>
<feature type="region of interest" description="Disordered" evidence="1">
    <location>
        <begin position="168"/>
        <end position="203"/>
    </location>
</feature>
<gene>
    <name evidence="2" type="ORF">QTO34_015975</name>
</gene>
<evidence type="ECO:0000313" key="3">
    <source>
        <dbReference type="Proteomes" id="UP001177744"/>
    </source>
</evidence>
<organism evidence="2 3">
    <name type="scientific">Cnephaeus nilssonii</name>
    <name type="common">Northern bat</name>
    <name type="synonym">Eptesicus nilssonii</name>
    <dbReference type="NCBI Taxonomy" id="3371016"/>
    <lineage>
        <taxon>Eukaryota</taxon>
        <taxon>Metazoa</taxon>
        <taxon>Chordata</taxon>
        <taxon>Craniata</taxon>
        <taxon>Vertebrata</taxon>
        <taxon>Euteleostomi</taxon>
        <taxon>Mammalia</taxon>
        <taxon>Eutheria</taxon>
        <taxon>Laurasiatheria</taxon>
        <taxon>Chiroptera</taxon>
        <taxon>Yangochiroptera</taxon>
        <taxon>Vespertilionidae</taxon>
        <taxon>Cnephaeus</taxon>
    </lineage>
</organism>
<protein>
    <submittedName>
        <fullName evidence="2">Uncharacterized protein</fullName>
    </submittedName>
</protein>
<proteinExistence type="predicted"/>
<comment type="caution">
    <text evidence="2">The sequence shown here is derived from an EMBL/GenBank/DDBJ whole genome shotgun (WGS) entry which is preliminary data.</text>
</comment>
<dbReference type="AlphaFoldDB" id="A0AA40LTC4"/>
<sequence length="290" mass="31638">MIVLAVRCQKEKKLNIYTCLASDCCLCCCCCGGHGGSPCCSRQARARKKKLSKSDIMLVQSSNVTSNPAQVPVEESGGFGSHHHNQNYCYQVCLTPESAKTDLMFLKPCSPSRSTDTEHNPCGAIVTGYTDQQPDIISNGSILSNETKHQRAELSYLVDRPRRVNSSAFQEADIVSSKDSGHGDSEQGDSDHDATNRGQSAGMDLFSNCTEECKALGHSDRNLHVPGMDSVPDTEVFETPEAQPAAERSFSTFGKEKALHSTLERKELDGLLSSTRAPYKPPYLNLDQIL</sequence>
<evidence type="ECO:0000313" key="2">
    <source>
        <dbReference type="EMBL" id="KAK1343198.1"/>
    </source>
</evidence>
<name>A0AA40LTC4_CNENI</name>